<dbReference type="Pfam" id="PF02296">
    <property type="entry name" value="Alpha_adaptin_C"/>
    <property type="match status" value="1"/>
</dbReference>
<comment type="function">
    <text evidence="8">Component of the adaptor protein complex 2 (AP-2). Adaptor protein complexes function in protein transport via transport vesicles in different membrane traffic pathways. Adaptor protein complexes are vesicle coat components and appear to be involved in cargo selection and vesicle formation. AP-2 is involved in clathrin-dependent endocytosis in which cargo proteins are incorporated into vesicles surrounded by clathrin (clathrin-coated vesicles, CCVs) which are destined for fusion with the early endosome. The clathrin lattice serves as a mechanical scaffold but is itself unable to bind directly to membrane components. Clathrin-associated adaptor protein (AP) complexes which can bind directly to both the clathrin lattice and to the lipid and protein components of membranes are considered to be the major clathrin adaptors contributing the CCV formation. AP-2 also serves as a cargo receptor to selectively sort the membrane proteins involved in receptor-mediated endocytosis. AP-2 seems to play a role in the recycling of synaptic vesicle membranes from the presynaptic surface. AP-2 recognizes Y-X-X-[FILMV] (Y-X-X-Phi) and [ED]-X-X-X-L-[LI] endocytosis signal motifs within the cytosolic tails of transmembrane cargo molecules. AP-2 may also play a role in maintaining normal post-endocytic trafficking through the ARF6-regulated, non-clathrin pathway. The AP-2 alpha subunit binds polyphosphoinositide-containing lipids, positioning AP-2 on the membrane. The AP-2 alpha subunit acts via its C-terminal appendage domain as a scaffolding platform for endocytic accessory proteins. The AP-2 alpha and AP-2 sigma subunits are thought to contribute to the recognition of the [ED]-X-X-X-L-[LI] motif.</text>
</comment>
<dbReference type="GO" id="GO:0030122">
    <property type="term" value="C:AP-2 adaptor complex"/>
    <property type="evidence" value="ECO:0007669"/>
    <property type="project" value="InterPro"/>
</dbReference>
<keyword evidence="14" id="KW-1185">Reference proteome</keyword>
<dbReference type="Pfam" id="PF01602">
    <property type="entry name" value="Adaptin_N"/>
    <property type="match status" value="1"/>
</dbReference>
<keyword evidence="3 8" id="KW-0813">Transport</keyword>
<keyword evidence="5 8" id="KW-0653">Protein transport</keyword>
<evidence type="ECO:0000259" key="12">
    <source>
        <dbReference type="Pfam" id="PF02296"/>
    </source>
</evidence>
<evidence type="ECO:0000259" key="11">
    <source>
        <dbReference type="Pfam" id="PF01602"/>
    </source>
</evidence>
<dbReference type="InterPro" id="IPR017104">
    <property type="entry name" value="AP2_complex_asu"/>
</dbReference>
<keyword evidence="7 8" id="KW-0168">Coated pit</keyword>
<dbReference type="FunFam" id="1.25.10.10:FF:000020">
    <property type="entry name" value="AP-2 complex subunit alpha"/>
    <property type="match status" value="1"/>
</dbReference>
<comment type="subcellular location">
    <subcellularLocation>
        <location evidence="1">Membrane</location>
        <location evidence="1">Coated pit</location>
        <topology evidence="1">Peripheral membrane protein</topology>
        <orientation evidence="1">Cytoplasmic side</orientation>
    </subcellularLocation>
</comment>
<feature type="binding site" evidence="9">
    <location>
        <position position="53"/>
    </location>
    <ligand>
        <name>a 1,2-diacyl-sn-glycero-3-phospho-(1D-myo-inositol-3,4,5-trisphosphate)</name>
        <dbReference type="ChEBI" id="CHEBI:57836"/>
    </ligand>
</feature>
<dbReference type="AlphaFoldDB" id="A0A8C0LI35"/>
<dbReference type="SUPFAM" id="SSF49348">
    <property type="entry name" value="Clathrin adaptor appendage domain"/>
    <property type="match status" value="1"/>
</dbReference>
<dbReference type="InterPro" id="IPR009028">
    <property type="entry name" value="Coatomer/calthrin_app_sub_C"/>
</dbReference>
<evidence type="ECO:0000256" key="4">
    <source>
        <dbReference type="ARBA" id="ARBA00022583"/>
    </source>
</evidence>
<comment type="similarity">
    <text evidence="2 8">Belongs to the adaptor complexes large subunit family.</text>
</comment>
<protein>
    <recommendedName>
        <fullName evidence="8">AP-2 complex subunit alpha</fullName>
    </recommendedName>
</protein>
<evidence type="ECO:0000256" key="10">
    <source>
        <dbReference type="SAM" id="MobiDB-lite"/>
    </source>
</evidence>
<dbReference type="InterPro" id="IPR012295">
    <property type="entry name" value="TBP_dom_sf"/>
</dbReference>
<evidence type="ECO:0000313" key="14">
    <source>
        <dbReference type="Proteomes" id="UP000694391"/>
    </source>
</evidence>
<accession>A0A8C0LI35</accession>
<dbReference type="FunFam" id="3.30.310.10:FF:000004">
    <property type="entry name" value="AP-2 complex subunit alpha"/>
    <property type="match status" value="1"/>
</dbReference>
<evidence type="ECO:0000256" key="6">
    <source>
        <dbReference type="ARBA" id="ARBA00023136"/>
    </source>
</evidence>
<evidence type="ECO:0000256" key="5">
    <source>
        <dbReference type="ARBA" id="ARBA00022927"/>
    </source>
</evidence>
<feature type="region of interest" description="Disordered" evidence="10">
    <location>
        <begin position="625"/>
        <end position="684"/>
    </location>
</feature>
<dbReference type="SUPFAM" id="SSF55711">
    <property type="entry name" value="Subdomain of clathrin and coatomer appendage domain"/>
    <property type="match status" value="1"/>
</dbReference>
<sequence length="943" mass="104003">MPFQLEGPGQGKRGQIVQLSGTLITCPAFSSPGKSKEAEIKRINKELANIRSKFKGDKALDGYSKKKYVCKLLFIFLLGHDIDFGHMEAVNLLSSNKYTEKQIGYLFISVLVNSNSELIRLINNAIKNDLASRNPTFMCLALHCIANVGSREMGEAFAADIPRILVAGDSMDSVKQSAALCLLRLYKASPDLVPMGEWTARVVHLLNDQHMGVVTAAVSLITCLCKKNPDDFKTCISLAVSRLSRIVSSASTDLQDYTYYFVPAPWLSVKLLRLLQCYPPPEDAAVKGRLVECLETVLNKAQEPPKSKKVQHSNAKNAILFETISLIIHYDSEPNLLVRACNQLGQFLQHRETNLRYLALESMCTLASSEFSHEAVKTHIDTVINALKTERDVSVRQRAADLLYAMCDRSNAKQIVSEMLRYLETADYAIREEIVLKVAILAEKYAVDYSWYVDTILNLIRIAGDYVSEEVWYRVLQIVTNRDDVQGYAAKTVFEALQAPACHENMVKVGGYILGEFGNLIAGDPRSSPPVQFSLLHSKFHLCSVATRALLLSTYIKFINLFPETKATIQGVLRAGSQLRNADVELQQRAVEYLTLSSVASTDVLATVLEEMPPFPERESSILAKLKRKKGPGAGSALDDSRRDPSSNDINGGAHGTGSSTPSPSADLLGLRAAPPPAAPPATSGAGNLLVDVFSDGPAAQPSLGPTPEEAFLRFVCKNNGVLFENQLLQIGVKSEFRQNLGASRRGWCGDGVSRTLGLGWYLERRLKELKLSPTKRVAAQVDGGAQVQQVLNIECLRDFLTPPLLSVRFRYGGAPQSLTLKLPVTINKFFQPTEMAAQDFFQRWKQLSLPQQEAQKIFKANHPMDAEVTKAKLLGFGSALLDNVDPNPENFVGAGIIQTKALQVGCLLRLEPNAQAQMYRLTLRTSKEPVSRHLCELLAQQF</sequence>
<evidence type="ECO:0000256" key="1">
    <source>
        <dbReference type="ARBA" id="ARBA00004277"/>
    </source>
</evidence>
<dbReference type="PIRSF" id="PIRSF037091">
    <property type="entry name" value="AP2_complex_alpha"/>
    <property type="match status" value="1"/>
</dbReference>
<feature type="domain" description="Clathrin adaptor alpha-adaptin appendage C-terminal subdomain" evidence="12">
    <location>
        <begin position="830"/>
        <end position="939"/>
    </location>
</feature>
<dbReference type="Gene3D" id="3.30.310.10">
    <property type="entry name" value="TATA-Binding Protein"/>
    <property type="match status" value="1"/>
</dbReference>
<reference evidence="13" key="1">
    <citation type="submission" date="2025-08" db="UniProtKB">
        <authorList>
            <consortium name="Ensembl"/>
        </authorList>
    </citation>
    <scope>IDENTIFICATION</scope>
</reference>
<proteinExistence type="inferred from homology"/>
<evidence type="ECO:0000313" key="13">
    <source>
        <dbReference type="Ensembl" id="ENSCAFP00020030538.1"/>
    </source>
</evidence>
<dbReference type="InterPro" id="IPR011989">
    <property type="entry name" value="ARM-like"/>
</dbReference>
<dbReference type="PANTHER" id="PTHR22780">
    <property type="entry name" value="ADAPTIN, ALPHA/GAMMA/EPSILON"/>
    <property type="match status" value="1"/>
</dbReference>
<dbReference type="GO" id="GO:0035615">
    <property type="term" value="F:clathrin adaptor activity"/>
    <property type="evidence" value="ECO:0007669"/>
    <property type="project" value="InterPro"/>
</dbReference>
<comment type="subunit">
    <text evidence="8">Adaptor protein complex 2 (AP-2) is a heterotetramer composed of two large adaptins (alpha-type subunit AP2A1 or AP2A2 and beta-type subunit AP2B1), a medium adaptin (mu-type subunit AP2M1) and a small adaptin (sigma-type subunit AP2S1).</text>
</comment>
<feature type="domain" description="Clathrin/coatomer adaptor adaptin-like N-terminal" evidence="11">
    <location>
        <begin position="40"/>
        <end position="599"/>
    </location>
</feature>
<evidence type="ECO:0000256" key="3">
    <source>
        <dbReference type="ARBA" id="ARBA00022448"/>
    </source>
</evidence>
<dbReference type="Gene3D" id="2.60.40.1230">
    <property type="match status" value="2"/>
</dbReference>
<dbReference type="InterPro" id="IPR013041">
    <property type="entry name" value="Clathrin_app_Ig-like_sf"/>
</dbReference>
<dbReference type="InterPro" id="IPR002553">
    <property type="entry name" value="Clathrin/coatomer_adapt-like_N"/>
</dbReference>
<dbReference type="Ensembl" id="ENSCAFT00020035225.1">
    <property type="protein sequence ID" value="ENSCAFP00020030538.1"/>
    <property type="gene ID" value="ENSCAFG00020023376.1"/>
</dbReference>
<dbReference type="InterPro" id="IPR050840">
    <property type="entry name" value="Adaptor_Complx_Large_Subunit"/>
</dbReference>
<dbReference type="GO" id="GO:0072583">
    <property type="term" value="P:clathrin-dependent endocytosis"/>
    <property type="evidence" value="ECO:0007669"/>
    <property type="project" value="InterPro"/>
</dbReference>
<evidence type="ECO:0000256" key="9">
    <source>
        <dbReference type="PIRSR" id="PIRSR037091-1"/>
    </source>
</evidence>
<dbReference type="GeneTree" id="ENSGT00950000182838"/>
<keyword evidence="4 8" id="KW-0254">Endocytosis</keyword>
<organism evidence="13 14">
    <name type="scientific">Canis lupus dingo</name>
    <name type="common">dingo</name>
    <dbReference type="NCBI Taxonomy" id="286419"/>
    <lineage>
        <taxon>Eukaryota</taxon>
        <taxon>Metazoa</taxon>
        <taxon>Chordata</taxon>
        <taxon>Craniata</taxon>
        <taxon>Vertebrata</taxon>
        <taxon>Euteleostomi</taxon>
        <taxon>Mammalia</taxon>
        <taxon>Eutheria</taxon>
        <taxon>Laurasiatheria</taxon>
        <taxon>Carnivora</taxon>
        <taxon>Caniformia</taxon>
        <taxon>Canidae</taxon>
        <taxon>Canis</taxon>
    </lineage>
</organism>
<keyword evidence="6 8" id="KW-0472">Membrane</keyword>
<name>A0A8C0LI35_CANLU</name>
<evidence type="ECO:0000256" key="2">
    <source>
        <dbReference type="ARBA" id="ARBA00006613"/>
    </source>
</evidence>
<dbReference type="Proteomes" id="UP000694391">
    <property type="component" value="Unplaced"/>
</dbReference>
<dbReference type="Gene3D" id="1.25.10.10">
    <property type="entry name" value="Leucine-rich Repeat Variant"/>
    <property type="match status" value="1"/>
</dbReference>
<evidence type="ECO:0000256" key="7">
    <source>
        <dbReference type="ARBA" id="ARBA00023176"/>
    </source>
</evidence>
<reference evidence="13" key="2">
    <citation type="submission" date="2025-09" db="UniProtKB">
        <authorList>
            <consortium name="Ensembl"/>
        </authorList>
    </citation>
    <scope>IDENTIFICATION</scope>
</reference>
<dbReference type="GO" id="GO:0006886">
    <property type="term" value="P:intracellular protein transport"/>
    <property type="evidence" value="ECO:0007669"/>
    <property type="project" value="UniProtKB-UniRule"/>
</dbReference>
<feature type="binding site" evidence="9">
    <location>
        <position position="63"/>
    </location>
    <ligand>
        <name>a 1,2-diacyl-sn-glycero-3-phospho-(1D-myo-inositol-3,4,5-trisphosphate)</name>
        <dbReference type="ChEBI" id="CHEBI:57836"/>
    </ligand>
</feature>
<evidence type="ECO:0000256" key="8">
    <source>
        <dbReference type="PIRNR" id="PIRNR037091"/>
    </source>
</evidence>
<dbReference type="SUPFAM" id="SSF48371">
    <property type="entry name" value="ARM repeat"/>
    <property type="match status" value="1"/>
</dbReference>
<dbReference type="InterPro" id="IPR016024">
    <property type="entry name" value="ARM-type_fold"/>
</dbReference>
<dbReference type="InterPro" id="IPR003164">
    <property type="entry name" value="Clathrin_a-adaptin_app_sub_C"/>
</dbReference>
<feature type="binding site" evidence="9">
    <location>
        <begin position="67"/>
        <end position="71"/>
    </location>
    <ligand>
        <name>a 1,2-diacyl-sn-glycero-3-phospho-(1D-myo-inositol-3,4,5-trisphosphate)</name>
        <dbReference type="ChEBI" id="CHEBI:57836"/>
    </ligand>
</feature>